<dbReference type="HOGENOM" id="CLU_852017_0_0_11"/>
<evidence type="ECO:0000313" key="2">
    <source>
        <dbReference type="EMBL" id="AIJ20667.1"/>
    </source>
</evidence>
<reference evidence="2 3" key="1">
    <citation type="submission" date="2014-07" db="EMBL/GenBank/DDBJ databases">
        <title>Whole Genome Sequence of the Amycolatopsis methanolica 239.</title>
        <authorList>
            <person name="Tang B."/>
        </authorList>
    </citation>
    <scope>NUCLEOTIDE SEQUENCE [LARGE SCALE GENOMIC DNA]</scope>
    <source>
        <strain evidence="2 3">239</strain>
    </source>
</reference>
<dbReference type="eggNOG" id="COG1403">
    <property type="taxonomic scope" value="Bacteria"/>
</dbReference>
<protein>
    <recommendedName>
        <fullName evidence="1">ScoMcrA-like SRA domain-containing protein</fullName>
    </recommendedName>
</protein>
<gene>
    <name evidence="2" type="ORF">AMETH_0575</name>
</gene>
<accession>A0A076MSA1</accession>
<dbReference type="PATRIC" id="fig|1068978.7.peg.604"/>
<dbReference type="KEGG" id="amq:AMETH_0575"/>
<dbReference type="AlphaFoldDB" id="A0A076MSA1"/>
<dbReference type="EMBL" id="CP009110">
    <property type="protein sequence ID" value="AIJ20667.1"/>
    <property type="molecule type" value="Genomic_DNA"/>
</dbReference>
<evidence type="ECO:0000259" key="1">
    <source>
        <dbReference type="Pfam" id="PF26348"/>
    </source>
</evidence>
<feature type="domain" description="ScoMcrA-like SRA" evidence="1">
    <location>
        <begin position="11"/>
        <end position="157"/>
    </location>
</feature>
<dbReference type="STRING" id="1068978.AMETH_0575"/>
<organism evidence="2 3">
    <name type="scientific">Amycolatopsis methanolica 239</name>
    <dbReference type="NCBI Taxonomy" id="1068978"/>
    <lineage>
        <taxon>Bacteria</taxon>
        <taxon>Bacillati</taxon>
        <taxon>Actinomycetota</taxon>
        <taxon>Actinomycetes</taxon>
        <taxon>Pseudonocardiales</taxon>
        <taxon>Pseudonocardiaceae</taxon>
        <taxon>Amycolatopsis</taxon>
        <taxon>Amycolatopsis methanolica group</taxon>
    </lineage>
</organism>
<keyword evidence="3" id="KW-1185">Reference proteome</keyword>
<dbReference type="OrthoDB" id="4939521at2"/>
<dbReference type="Pfam" id="PF26348">
    <property type="entry name" value="SRA_ScoMcrA"/>
    <property type="match status" value="1"/>
</dbReference>
<proteinExistence type="predicted"/>
<dbReference type="Proteomes" id="UP000062973">
    <property type="component" value="Chromosome"/>
</dbReference>
<name>A0A076MSA1_AMYME</name>
<sequence length="322" mass="35339">MAADQLEPGKIYTREQVRAVMGGSTQGGIIPSNASKSILIYSDEKSGAKYGYHDGWLAEEDALGPVFEYTAAGSTGDQKLTGNNKSVLVHRAAGRSLHLFTAVGTVPGTNTKTHRYVGPMTLDEEEPFTVRVATAAEHFGRKLIVFRMRPAGEIVREEQDVIPPAESTTATLVPADATSIAMIPTERSKTKSSRRSGSLTTTLQRREAELTEHYEDFLAHHAHEFGRFQIRAKGTTSTLLTDIYDRTSHLLHEAKGSTSREAIREAIGQLMDYRRHIDPPNPSLAILLPNRPNDDLVDLIDSVGIHLIYRDGDGYVGFPVNS</sequence>
<evidence type="ECO:0000313" key="3">
    <source>
        <dbReference type="Proteomes" id="UP000062973"/>
    </source>
</evidence>
<dbReference type="RefSeq" id="WP_156131597.1">
    <property type="nucleotide sequence ID" value="NZ_AQUL01000001.1"/>
</dbReference>
<dbReference type="InterPro" id="IPR058712">
    <property type="entry name" value="SRA_ScoMcrA"/>
</dbReference>